<dbReference type="InterPro" id="IPR009003">
    <property type="entry name" value="Peptidase_S1_PA"/>
</dbReference>
<evidence type="ECO:0000256" key="1">
    <source>
        <dbReference type="SAM" id="MobiDB-lite"/>
    </source>
</evidence>
<dbReference type="GO" id="GO:0006260">
    <property type="term" value="P:DNA replication"/>
    <property type="evidence" value="ECO:0007669"/>
    <property type="project" value="TreeGrafter"/>
</dbReference>
<dbReference type="Gene3D" id="2.40.10.10">
    <property type="entry name" value="Trypsin-like serine proteases"/>
    <property type="match status" value="1"/>
</dbReference>
<dbReference type="InterPro" id="IPR043504">
    <property type="entry name" value="Peptidase_S1_PA_chymotrypsin"/>
</dbReference>
<evidence type="ECO:0000313" key="2">
    <source>
        <dbReference type="Ensembl" id="ENSPFOP00000000444.2"/>
    </source>
</evidence>
<reference evidence="2" key="2">
    <citation type="submission" date="2025-08" db="UniProtKB">
        <authorList>
            <consortium name="Ensembl"/>
        </authorList>
    </citation>
    <scope>IDENTIFICATION</scope>
</reference>
<dbReference type="eggNOG" id="ENOG502QTFX">
    <property type="taxonomic scope" value="Eukaryota"/>
</dbReference>
<organism evidence="2 3">
    <name type="scientific">Poecilia formosa</name>
    <name type="common">Amazon molly</name>
    <name type="synonym">Limia formosa</name>
    <dbReference type="NCBI Taxonomy" id="48698"/>
    <lineage>
        <taxon>Eukaryota</taxon>
        <taxon>Metazoa</taxon>
        <taxon>Chordata</taxon>
        <taxon>Craniata</taxon>
        <taxon>Vertebrata</taxon>
        <taxon>Euteleostomi</taxon>
        <taxon>Actinopterygii</taxon>
        <taxon>Neopterygii</taxon>
        <taxon>Teleostei</taxon>
        <taxon>Neoteleostei</taxon>
        <taxon>Acanthomorphata</taxon>
        <taxon>Ovalentaria</taxon>
        <taxon>Atherinomorphae</taxon>
        <taxon>Cyprinodontiformes</taxon>
        <taxon>Poeciliidae</taxon>
        <taxon>Poeciliinae</taxon>
        <taxon>Poecilia</taxon>
    </lineage>
</organism>
<dbReference type="Ensembl" id="ENSPFOT00000000445.2">
    <property type="protein sequence ID" value="ENSPFOP00000000444.2"/>
    <property type="gene ID" value="ENSPFOG00000000505.2"/>
</dbReference>
<dbReference type="STRING" id="48698.ENSPFOP00000000444"/>
<evidence type="ECO:0008006" key="4">
    <source>
        <dbReference type="Google" id="ProtNLM"/>
    </source>
</evidence>
<evidence type="ECO:0000313" key="3">
    <source>
        <dbReference type="Proteomes" id="UP000028760"/>
    </source>
</evidence>
<dbReference type="PANTHER" id="PTHR14389:SF3">
    <property type="entry name" value="PROTEIN FAM111A-LIKE"/>
    <property type="match status" value="1"/>
</dbReference>
<sequence length="431" mass="48569">KCFVFFIDKEGGENTKSKTHLIFRCNRIPVQFRYFCVYGAKGMTVEEAVRRDGRFVDGLTNFTLSDNENKFTTKCTEIVDNLDGRKFQICLPKTGKTKATNPPQVVQEQDSTQQTSQEEENASASPKVQNIETTLKNLKEEKFGKVQQSFSEAHRLEKLLKLGKSVCKVLDDQGSDVCQGTGFVLFDRFVLTSAHLFDKCVQGKNLLDHIYISARFQYDDLDPETNYFYFYAEKTFIDIDNELDFAVLELKTEGQNFLQNKPDNVKVPAGLLDRFGPLPGNGEACLIGHPAGSVKKIDPTCIIEPEKREEAVNDHLAPHETTLVTIMSVIETIKSQGIGSIMVGGTKADKVETYNTFMYHGASGSPVFGADCRVFGIHTGGFTYGFQRHETSVIEYAHPLLTIFEKKQQIRPNFDDSFKSHPDYFLSGRNY</sequence>
<dbReference type="OMA" id="VDRNKIY"/>
<reference evidence="3" key="1">
    <citation type="submission" date="2013-10" db="EMBL/GenBank/DDBJ databases">
        <authorList>
            <person name="Schartl M."/>
            <person name="Warren W."/>
        </authorList>
    </citation>
    <scope>NUCLEOTIDE SEQUENCE [LARGE SCALE GENOMIC DNA]</scope>
    <source>
        <strain evidence="3">female</strain>
    </source>
</reference>
<accession>A0A087X3U1</accession>
<name>A0A087X3U1_POEFO</name>
<dbReference type="EMBL" id="AYCK01012297">
    <property type="status" value="NOT_ANNOTATED_CDS"/>
    <property type="molecule type" value="Genomic_DNA"/>
</dbReference>
<dbReference type="Proteomes" id="UP000028760">
    <property type="component" value="Unassembled WGS sequence"/>
</dbReference>
<protein>
    <recommendedName>
        <fullName evidence="4">Serine protease</fullName>
    </recommendedName>
</protein>
<dbReference type="GO" id="GO:0000785">
    <property type="term" value="C:chromatin"/>
    <property type="evidence" value="ECO:0007669"/>
    <property type="project" value="TreeGrafter"/>
</dbReference>
<dbReference type="GO" id="GO:0005634">
    <property type="term" value="C:nucleus"/>
    <property type="evidence" value="ECO:0007669"/>
    <property type="project" value="TreeGrafter"/>
</dbReference>
<feature type="region of interest" description="Disordered" evidence="1">
    <location>
        <begin position="94"/>
        <end position="129"/>
    </location>
</feature>
<dbReference type="GeneTree" id="ENSGT00390000005182"/>
<reference evidence="2" key="3">
    <citation type="submission" date="2025-09" db="UniProtKB">
        <authorList>
            <consortium name="Ensembl"/>
        </authorList>
    </citation>
    <scope>IDENTIFICATION</scope>
</reference>
<dbReference type="SUPFAM" id="SSF50494">
    <property type="entry name" value="Trypsin-like serine proteases"/>
    <property type="match status" value="1"/>
</dbReference>
<proteinExistence type="predicted"/>
<dbReference type="AlphaFoldDB" id="A0A087X3U1"/>
<dbReference type="PANTHER" id="PTHR14389">
    <property type="entry name" value="SI:CH1073-475A24.1"/>
    <property type="match status" value="1"/>
</dbReference>
<keyword evidence="3" id="KW-1185">Reference proteome</keyword>
<feature type="compositionally biased region" description="Low complexity" evidence="1">
    <location>
        <begin position="104"/>
        <end position="116"/>
    </location>
</feature>
<dbReference type="Pfam" id="PF13365">
    <property type="entry name" value="Trypsin_2"/>
    <property type="match status" value="1"/>
</dbReference>